<evidence type="ECO:0000256" key="1">
    <source>
        <dbReference type="SAM" id="MobiDB-lite"/>
    </source>
</evidence>
<protein>
    <submittedName>
        <fullName evidence="2">Uncharacterized protein</fullName>
    </submittedName>
</protein>
<proteinExistence type="predicted"/>
<dbReference type="Proteomes" id="UP000009173">
    <property type="component" value="Chromosome"/>
</dbReference>
<reference evidence="3" key="1">
    <citation type="journal article" date="2009" name="Environ. Microbiol.">
        <title>Contribution of mobile genetic elements to Desulfovibrio vulgaris genome plasticity.</title>
        <authorList>
            <person name="Walker C.B."/>
            <person name="Stolyar S."/>
            <person name="Chivian D."/>
            <person name="Pinel N."/>
            <person name="Gabster J.A."/>
            <person name="Dehal P.S."/>
            <person name="He Z."/>
            <person name="Yang Z.K."/>
            <person name="Yen H.C."/>
            <person name="Zhou J."/>
            <person name="Wall J.D."/>
            <person name="Hazen T.C."/>
            <person name="Arkin A.P."/>
            <person name="Stahl D.A."/>
        </authorList>
    </citation>
    <scope>NUCLEOTIDE SEQUENCE [LARGE SCALE GENOMIC DNA]</scope>
    <source>
        <strain evidence="3">DP4</strain>
    </source>
</reference>
<name>A0A0H3A700_NITV4</name>
<dbReference type="EMBL" id="CP000527">
    <property type="protein sequence ID" value="ABM27791.1"/>
    <property type="molecule type" value="Genomic_DNA"/>
</dbReference>
<dbReference type="HOGENOM" id="CLU_1649431_0_0_7"/>
<feature type="region of interest" description="Disordered" evidence="1">
    <location>
        <begin position="136"/>
        <end position="160"/>
    </location>
</feature>
<dbReference type="AlphaFoldDB" id="A0A0H3A700"/>
<sequence>MTRRIPCHSPPSIAEGRFMRIEAGRIQQQAVSAYDRQSPHKAEAALALLASRRSEVAVKLGPFSVRYETETAPDPRAAAREAAALLARVQAFEFGDALDAAEVGRALGARSAYAANAAVQPDAGLVAGQVAGVPGAGGSATADETQQPRPTRSPAAGARAYGDVARRVNVPTMLSARV</sequence>
<evidence type="ECO:0000313" key="2">
    <source>
        <dbReference type="EMBL" id="ABM27791.1"/>
    </source>
</evidence>
<organism evidence="2 3">
    <name type="scientific">Nitratidesulfovibrio vulgaris (strain DP4)</name>
    <name type="common">Desulfovibrio vulgaris</name>
    <dbReference type="NCBI Taxonomy" id="391774"/>
    <lineage>
        <taxon>Bacteria</taxon>
        <taxon>Pseudomonadati</taxon>
        <taxon>Thermodesulfobacteriota</taxon>
        <taxon>Desulfovibrionia</taxon>
        <taxon>Desulfovibrionales</taxon>
        <taxon>Desulfovibrionaceae</taxon>
        <taxon>Nitratidesulfovibrio</taxon>
    </lineage>
</organism>
<dbReference type="KEGG" id="dvl:Dvul_0768"/>
<accession>A0A0H3A700</accession>
<gene>
    <name evidence="2" type="ordered locus">Dvul_0768</name>
</gene>
<evidence type="ECO:0000313" key="3">
    <source>
        <dbReference type="Proteomes" id="UP000009173"/>
    </source>
</evidence>